<evidence type="ECO:0000313" key="4">
    <source>
        <dbReference type="EMBL" id="PQB04110.1"/>
    </source>
</evidence>
<feature type="domain" description="Right handed beta helix" evidence="2">
    <location>
        <begin position="146"/>
        <end position="334"/>
    </location>
</feature>
<dbReference type="InterPro" id="IPR011050">
    <property type="entry name" value="Pectin_lyase_fold/virulence"/>
</dbReference>
<organism evidence="4 5">
    <name type="scientific">Aureitalea marina</name>
    <dbReference type="NCBI Taxonomy" id="930804"/>
    <lineage>
        <taxon>Bacteria</taxon>
        <taxon>Pseudomonadati</taxon>
        <taxon>Bacteroidota</taxon>
        <taxon>Flavobacteriia</taxon>
        <taxon>Flavobacteriales</taxon>
        <taxon>Flavobacteriaceae</taxon>
        <taxon>Aureitalea</taxon>
    </lineage>
</organism>
<comment type="caution">
    <text evidence="4">The sequence shown here is derived from an EMBL/GenBank/DDBJ whole genome shotgun (WGS) entry which is preliminary data.</text>
</comment>
<gene>
    <name evidence="4" type="ORF">BST85_03735</name>
</gene>
<reference evidence="4 5" key="1">
    <citation type="submission" date="2016-11" db="EMBL/GenBank/DDBJ databases">
        <title>Trade-off between light-utilization and light-protection in marine flavobacteria.</title>
        <authorList>
            <person name="Kumagai Y."/>
        </authorList>
    </citation>
    <scope>NUCLEOTIDE SEQUENCE [LARGE SCALE GENOMIC DNA]</scope>
    <source>
        <strain evidence="4 5">NBRC 107741</strain>
    </source>
</reference>
<evidence type="ECO:0008006" key="6">
    <source>
        <dbReference type="Google" id="ProtNLM"/>
    </source>
</evidence>
<feature type="domain" description="Secretion system C-terminal sorting" evidence="3">
    <location>
        <begin position="1032"/>
        <end position="1101"/>
    </location>
</feature>
<evidence type="ECO:0000313" key="5">
    <source>
        <dbReference type="Proteomes" id="UP000239800"/>
    </source>
</evidence>
<dbReference type="InterPro" id="IPR012334">
    <property type="entry name" value="Pectin_lyas_fold"/>
</dbReference>
<dbReference type="AlphaFoldDB" id="A0A2S7KNE2"/>
<dbReference type="Proteomes" id="UP000239800">
    <property type="component" value="Unassembled WGS sequence"/>
</dbReference>
<evidence type="ECO:0000259" key="2">
    <source>
        <dbReference type="Pfam" id="PF13229"/>
    </source>
</evidence>
<evidence type="ECO:0000256" key="1">
    <source>
        <dbReference type="ARBA" id="ARBA00022729"/>
    </source>
</evidence>
<dbReference type="SMART" id="SM00710">
    <property type="entry name" value="PbH1"/>
    <property type="match status" value="6"/>
</dbReference>
<dbReference type="Pfam" id="PF13229">
    <property type="entry name" value="Beta_helix"/>
    <property type="match status" value="1"/>
</dbReference>
<proteinExistence type="predicted"/>
<keyword evidence="1" id="KW-0732">Signal</keyword>
<sequence>MAQTTYYVDATGGDDLKLGTTESEAWQTLSKVNSSTFSPGDQILFKSGEEFLGKLIPPSSGTAGNQIVFGKYGGDARPIINGYNYKECINASGKEYLTFQDLELINNSDDDTGIIDTCTNPDCTNGAEQKRYGFYANSQNGLRRSFVFDNMKIHNIYPRDPDSKGEYNGFAIQFTGFGATDPNYFDGITIQNSELYDVGILGVSINKWGTFATSNIHKNVTITNNYIHHTGGSGIVFFEVDGYLIENNLITYTGDYTMDVGHSPSRQRGRGSGFWCVRTYNGLLQYNEFSHAHGPKDSCGAHIDIGNDNVIIQYNLSWDNAGGFAEYMGDNTNCIYRYNISINDGWRVKFDNTIVPEPTIATHPQMFTAKGERNGQPGSAVWFSNYFGPSLPDVGSFNNSVYNNTFFIGKHIEDTWEVDIDAHIEFENLTDNNEVKNNLFYVSGSSTISYVKEAGAGAGNIMDNNMYNKEAPTDAYFMGPNDIYPPNGWPLLANAGGLDPADYKIAPSSPAIDMGVTMAGNGGIDYFGNSLPGAGSTDIGAHQTFSCGSSKGYTAGGWDSGVGPTTSDLVTLTSDYSTAIEGNFEACQLIVNSGTTLTIAAGDHIKINGSVTIRGDLVIEHGGSLVQVDDGAIVKRTNSGSINVEVTTPNLLRDDFMAMGSPMSGETRADVFGGVRNVQYHTPSNFIPNVAVPGSTNFADDNRDFWQNYTSGNLNLGEGYLIFPQDNPSGTVDLTFSQGTLNNGLVTVPKIYNGAGVNPAGTPNIYSNPYASPISADDFLSANGLTDVYFWEHITAPHSGIPGPYGRNYSMDDISIYNDISGGLAAANDGGSSTQPNGIISTSQGFGVLATSSGNVTFNNSMRLTTGNTTLRTQDLELDRMWFRVSSDAFEYPLGSNTLIAYNPEATDGLDAGDTNRLDTSVSLYSTISGTNKHLTIQSLEEFDQEDKISMGFSTLVEADLEYTFELTQTQGTQLGDRSIYLIDNLLGTITDLTQESHSFRSGAGDQPGRFTLQFEYQTLATSQNELEAIGMYPNPTDGVLNIASPQSPITEVKIFDLQGREVLSQVVHERVTQLDINDLNQSIYMIKISTASGHLVKKLVKR</sequence>
<dbReference type="InterPro" id="IPR026444">
    <property type="entry name" value="Secre_tail"/>
</dbReference>
<dbReference type="Pfam" id="PF18962">
    <property type="entry name" value="Por_Secre_tail"/>
    <property type="match status" value="1"/>
</dbReference>
<dbReference type="InterPro" id="IPR039448">
    <property type="entry name" value="Beta_helix"/>
</dbReference>
<name>A0A2S7KNE2_9FLAO</name>
<dbReference type="SUPFAM" id="SSF51126">
    <property type="entry name" value="Pectin lyase-like"/>
    <property type="match status" value="2"/>
</dbReference>
<keyword evidence="5" id="KW-1185">Reference proteome</keyword>
<dbReference type="EMBL" id="MQUB01000001">
    <property type="protein sequence ID" value="PQB04110.1"/>
    <property type="molecule type" value="Genomic_DNA"/>
</dbReference>
<dbReference type="NCBIfam" id="TIGR04183">
    <property type="entry name" value="Por_Secre_tail"/>
    <property type="match status" value="1"/>
</dbReference>
<dbReference type="Gene3D" id="2.160.20.10">
    <property type="entry name" value="Single-stranded right-handed beta-helix, Pectin lyase-like"/>
    <property type="match status" value="1"/>
</dbReference>
<protein>
    <recommendedName>
        <fullName evidence="6">Secretion system C-terminal sorting domain-containing protein</fullName>
    </recommendedName>
</protein>
<accession>A0A2S7KNE2</accession>
<evidence type="ECO:0000259" key="3">
    <source>
        <dbReference type="Pfam" id="PF18962"/>
    </source>
</evidence>
<dbReference type="InterPro" id="IPR006626">
    <property type="entry name" value="PbH1"/>
</dbReference>